<dbReference type="Gene3D" id="1.10.260.40">
    <property type="entry name" value="lambda repressor-like DNA-binding domains"/>
    <property type="match status" value="1"/>
</dbReference>
<protein>
    <submittedName>
        <fullName evidence="2">HigA family addiction module antidote protein</fullName>
    </submittedName>
</protein>
<dbReference type="Proteomes" id="UP000633219">
    <property type="component" value="Unassembled WGS sequence"/>
</dbReference>
<dbReference type="InterPro" id="IPR010982">
    <property type="entry name" value="Lambda_DNA-bd_dom_sf"/>
</dbReference>
<dbReference type="GO" id="GO:0003677">
    <property type="term" value="F:DNA binding"/>
    <property type="evidence" value="ECO:0007669"/>
    <property type="project" value="UniProtKB-KW"/>
</dbReference>
<evidence type="ECO:0000256" key="1">
    <source>
        <dbReference type="ARBA" id="ARBA00023125"/>
    </source>
</evidence>
<organism evidence="2 3">
    <name type="scientific">Rhizobium setariae</name>
    <dbReference type="NCBI Taxonomy" id="2801340"/>
    <lineage>
        <taxon>Bacteria</taxon>
        <taxon>Pseudomonadati</taxon>
        <taxon>Pseudomonadota</taxon>
        <taxon>Alphaproteobacteria</taxon>
        <taxon>Hyphomicrobiales</taxon>
        <taxon>Rhizobiaceae</taxon>
        <taxon>Rhizobium/Agrobacterium group</taxon>
        <taxon>Rhizobium</taxon>
    </lineage>
</organism>
<gene>
    <name evidence="2" type="ORF">JJB09_11255</name>
</gene>
<proteinExistence type="predicted"/>
<keyword evidence="3" id="KW-1185">Reference proteome</keyword>
<dbReference type="InterPro" id="IPR013430">
    <property type="entry name" value="Toxin_antidote_HigA"/>
</dbReference>
<dbReference type="NCBIfam" id="TIGR02607">
    <property type="entry name" value="antidote_HigA"/>
    <property type="match status" value="1"/>
</dbReference>
<dbReference type="PANTHER" id="PTHR36924:SF1">
    <property type="entry name" value="ANTITOXIN HIGA-1"/>
    <property type="match status" value="1"/>
</dbReference>
<evidence type="ECO:0000313" key="2">
    <source>
        <dbReference type="EMBL" id="MBL0372605.1"/>
    </source>
</evidence>
<dbReference type="SUPFAM" id="SSF47413">
    <property type="entry name" value="lambda repressor-like DNA-binding domains"/>
    <property type="match status" value="1"/>
</dbReference>
<reference evidence="2" key="1">
    <citation type="submission" date="2021-01" db="EMBL/GenBank/DDBJ databases">
        <title>Rhizobium sp. strain KVB221 16S ribosomal RNA gene Genome sequencing and assembly.</title>
        <authorList>
            <person name="Kang M."/>
        </authorList>
    </citation>
    <scope>NUCLEOTIDE SEQUENCE</scope>
    <source>
        <strain evidence="2">KVB221</strain>
    </source>
</reference>
<dbReference type="RefSeq" id="WP_201657616.1">
    <property type="nucleotide sequence ID" value="NZ_JAEQNC010000005.1"/>
</dbReference>
<comment type="caution">
    <text evidence="2">The sequence shown here is derived from an EMBL/GenBank/DDBJ whole genome shotgun (WGS) entry which is preliminary data.</text>
</comment>
<evidence type="ECO:0000313" key="3">
    <source>
        <dbReference type="Proteomes" id="UP000633219"/>
    </source>
</evidence>
<dbReference type="PANTHER" id="PTHR36924">
    <property type="entry name" value="ANTITOXIN HIGA-1"/>
    <property type="match status" value="1"/>
</dbReference>
<dbReference type="AlphaFoldDB" id="A0A937CKY0"/>
<keyword evidence="1" id="KW-0238">DNA-binding</keyword>
<accession>A0A937CKY0</accession>
<dbReference type="EMBL" id="JAEQNC010000005">
    <property type="protein sequence ID" value="MBL0372605.1"/>
    <property type="molecule type" value="Genomic_DNA"/>
</dbReference>
<sequence length="104" mass="11247">MTDCTECTVEYPLKRRPSHPGAVLNDVLPDVAHSKAEIARLFGIPRRHLNDILGERCSITLPVATKLGVILGGGAELWLKLQAAHDSWLADPESTDLSPQAPLA</sequence>
<name>A0A937CKY0_9HYPH</name>